<evidence type="ECO:0000256" key="1">
    <source>
        <dbReference type="ARBA" id="ARBA00004651"/>
    </source>
</evidence>
<feature type="transmembrane region" description="Helical" evidence="6">
    <location>
        <begin position="40"/>
        <end position="65"/>
    </location>
</feature>
<feature type="transmembrane region" description="Helical" evidence="6">
    <location>
        <begin position="6"/>
        <end position="28"/>
    </location>
</feature>
<proteinExistence type="predicted"/>
<dbReference type="Proteomes" id="UP000199664">
    <property type="component" value="Unassembled WGS sequence"/>
</dbReference>
<feature type="transmembrane region" description="Helical" evidence="6">
    <location>
        <begin position="142"/>
        <end position="165"/>
    </location>
</feature>
<feature type="transmembrane region" description="Helical" evidence="6">
    <location>
        <begin position="71"/>
        <end position="91"/>
    </location>
</feature>
<dbReference type="RefSeq" id="WP_091835641.1">
    <property type="nucleotide sequence ID" value="NZ_FOAN01000004.1"/>
</dbReference>
<dbReference type="OrthoDB" id="9812084at2"/>
<evidence type="ECO:0000256" key="3">
    <source>
        <dbReference type="ARBA" id="ARBA00022692"/>
    </source>
</evidence>
<dbReference type="GO" id="GO:0005886">
    <property type="term" value="C:plasma membrane"/>
    <property type="evidence" value="ECO:0007669"/>
    <property type="project" value="UniProtKB-SubCell"/>
</dbReference>
<dbReference type="STRING" id="1036779.SAMN04515666_104432"/>
<evidence type="ECO:0000256" key="4">
    <source>
        <dbReference type="ARBA" id="ARBA00022989"/>
    </source>
</evidence>
<dbReference type="InterPro" id="IPR001123">
    <property type="entry name" value="LeuE-type"/>
</dbReference>
<dbReference type="Pfam" id="PF01810">
    <property type="entry name" value="LysE"/>
    <property type="match status" value="1"/>
</dbReference>
<feature type="transmembrane region" description="Helical" evidence="6">
    <location>
        <begin position="111"/>
        <end position="136"/>
    </location>
</feature>
<keyword evidence="4 6" id="KW-1133">Transmembrane helix</keyword>
<protein>
    <submittedName>
        <fullName evidence="7">Threonine/homoserine/homoserine lactone efflux protein</fullName>
    </submittedName>
</protein>
<evidence type="ECO:0000313" key="8">
    <source>
        <dbReference type="Proteomes" id="UP000199664"/>
    </source>
</evidence>
<name>A0A1H7RK15_9HYPH</name>
<dbReference type="PIRSF" id="PIRSF006324">
    <property type="entry name" value="LeuE"/>
    <property type="match status" value="1"/>
</dbReference>
<dbReference type="AlphaFoldDB" id="A0A1H7RK15"/>
<sequence length="204" mass="21665">MDLAGLLVFAGVYFLAVASPGPGIAAIVARSLSTGFRRAVPFVLGIAAADLIWLTFSALGLTLLMQNFHGLFLIIKYAGCAYLVYLAWKLWTAPVRSLEDQPAMRGEGIRLFLGGVALTLGNPKVMVFFVSILPLIVDLQAITPLAFAEVAVLTMLIINTTLLGYAFAADRARRLVASPRTMRRINRVTGGVMAGAAAAIAARG</sequence>
<comment type="subcellular location">
    <subcellularLocation>
        <location evidence="1">Cell membrane</location>
        <topology evidence="1">Multi-pass membrane protein</topology>
    </subcellularLocation>
</comment>
<dbReference type="GO" id="GO:0015171">
    <property type="term" value="F:amino acid transmembrane transporter activity"/>
    <property type="evidence" value="ECO:0007669"/>
    <property type="project" value="TreeGrafter"/>
</dbReference>
<keyword evidence="8" id="KW-1185">Reference proteome</keyword>
<accession>A0A1H7RK15</accession>
<organism evidence="7 8">
    <name type="scientific">Bosea lupini</name>
    <dbReference type="NCBI Taxonomy" id="1036779"/>
    <lineage>
        <taxon>Bacteria</taxon>
        <taxon>Pseudomonadati</taxon>
        <taxon>Pseudomonadota</taxon>
        <taxon>Alphaproteobacteria</taxon>
        <taxon>Hyphomicrobiales</taxon>
        <taxon>Boseaceae</taxon>
        <taxon>Bosea</taxon>
    </lineage>
</organism>
<gene>
    <name evidence="7" type="ORF">SAMN04515666_104432</name>
</gene>
<keyword evidence="5 6" id="KW-0472">Membrane</keyword>
<dbReference type="PANTHER" id="PTHR30086:SF20">
    <property type="entry name" value="ARGININE EXPORTER PROTEIN ARGO-RELATED"/>
    <property type="match status" value="1"/>
</dbReference>
<evidence type="ECO:0000256" key="6">
    <source>
        <dbReference type="SAM" id="Phobius"/>
    </source>
</evidence>
<dbReference type="EMBL" id="FOAN01000004">
    <property type="protein sequence ID" value="SEL60630.1"/>
    <property type="molecule type" value="Genomic_DNA"/>
</dbReference>
<evidence type="ECO:0000256" key="5">
    <source>
        <dbReference type="ARBA" id="ARBA00023136"/>
    </source>
</evidence>
<dbReference type="PANTHER" id="PTHR30086">
    <property type="entry name" value="ARGININE EXPORTER PROTEIN ARGO"/>
    <property type="match status" value="1"/>
</dbReference>
<reference evidence="8" key="1">
    <citation type="submission" date="2016-10" db="EMBL/GenBank/DDBJ databases">
        <authorList>
            <person name="Varghese N."/>
            <person name="Submissions S."/>
        </authorList>
    </citation>
    <scope>NUCLEOTIDE SEQUENCE [LARGE SCALE GENOMIC DNA]</scope>
    <source>
        <strain evidence="8">LMG 26383,CCUG 61248,R- 45681</strain>
    </source>
</reference>
<evidence type="ECO:0000256" key="2">
    <source>
        <dbReference type="ARBA" id="ARBA00022475"/>
    </source>
</evidence>
<evidence type="ECO:0000313" key="7">
    <source>
        <dbReference type="EMBL" id="SEL60630.1"/>
    </source>
</evidence>
<keyword evidence="2" id="KW-1003">Cell membrane</keyword>
<keyword evidence="3 6" id="KW-0812">Transmembrane</keyword>